<feature type="region of interest" description="Disordered" evidence="16">
    <location>
        <begin position="1453"/>
        <end position="1498"/>
    </location>
</feature>
<evidence type="ECO:0000313" key="22">
    <source>
        <dbReference type="Proteomes" id="UP000001070"/>
    </source>
</evidence>
<dbReference type="SMART" id="SM00060">
    <property type="entry name" value="FN3"/>
    <property type="match status" value="6"/>
</dbReference>
<dbReference type="InterPro" id="IPR038564">
    <property type="entry name" value="Maf1_sf"/>
</dbReference>
<feature type="domain" description="Ig-like" evidence="18">
    <location>
        <begin position="1244"/>
        <end position="1337"/>
    </location>
</feature>
<dbReference type="FunFam" id="2.60.40.10:FF:000028">
    <property type="entry name" value="Neuronal cell adhesion molecule"/>
    <property type="match status" value="1"/>
</dbReference>
<keyword evidence="11 17" id="KW-0472">Membrane</keyword>
<dbReference type="Gene3D" id="3.40.50.10810">
    <property type="entry name" value="Tandem AAA-ATPase domain"/>
    <property type="match status" value="2"/>
</dbReference>
<feature type="compositionally biased region" description="Polar residues" evidence="16">
    <location>
        <begin position="2730"/>
        <end position="2739"/>
    </location>
</feature>
<dbReference type="Pfam" id="PF25059">
    <property type="entry name" value="FN3_DSCAM-DSCAML_C"/>
    <property type="match status" value="1"/>
</dbReference>
<evidence type="ECO:0000256" key="9">
    <source>
        <dbReference type="ARBA" id="ARBA00022989"/>
    </source>
</evidence>
<evidence type="ECO:0000256" key="13">
    <source>
        <dbReference type="ARBA" id="ARBA00023319"/>
    </source>
</evidence>
<dbReference type="InterPro" id="IPR036179">
    <property type="entry name" value="Ig-like_dom_sf"/>
</dbReference>
<dbReference type="STRING" id="7222.B4JPQ7"/>
<evidence type="ECO:0000256" key="7">
    <source>
        <dbReference type="ARBA" id="ARBA00022889"/>
    </source>
</evidence>
<dbReference type="CDD" id="cd00096">
    <property type="entry name" value="Ig"/>
    <property type="match status" value="1"/>
</dbReference>
<dbReference type="GO" id="GO:0005722">
    <property type="term" value="C:beta-heterochromatin"/>
    <property type="evidence" value="ECO:0007669"/>
    <property type="project" value="EnsemblMetazoa"/>
</dbReference>
<feature type="domain" description="Helicase ATP-binding" evidence="20">
    <location>
        <begin position="515"/>
        <end position="637"/>
    </location>
</feature>
<feature type="domain" description="Fibronectin type-III" evidence="19">
    <location>
        <begin position="1751"/>
        <end position="1859"/>
    </location>
</feature>
<dbReference type="OrthoDB" id="9900844at2759"/>
<evidence type="ECO:0000256" key="16">
    <source>
        <dbReference type="SAM" id="MobiDB-lite"/>
    </source>
</evidence>
<feature type="domain" description="Fibronectin type-III" evidence="19">
    <location>
        <begin position="1969"/>
        <end position="2065"/>
    </location>
</feature>
<gene>
    <name evidence="21" type="primary">Dgri\GH13563</name>
    <name evidence="21" type="ORF">Dgri_GH13563</name>
</gene>
<dbReference type="SMART" id="SM00409">
    <property type="entry name" value="IG"/>
    <property type="match status" value="8"/>
</dbReference>
<proteinExistence type="inferred from homology"/>
<comment type="similarity">
    <text evidence="2">Belongs to the MAF1 family.</text>
</comment>
<dbReference type="HOGENOM" id="CLU_226335_0_0_1"/>
<feature type="domain" description="Ig-like" evidence="18">
    <location>
        <begin position="953"/>
        <end position="1040"/>
    </location>
</feature>
<dbReference type="SMR" id="B4JPQ7"/>
<dbReference type="FunFam" id="2.60.40.10:FF:000032">
    <property type="entry name" value="palladin isoform X1"/>
    <property type="match status" value="1"/>
</dbReference>
<dbReference type="GO" id="GO:0097193">
    <property type="term" value="P:intrinsic apoptotic signaling pathway"/>
    <property type="evidence" value="ECO:0007669"/>
    <property type="project" value="EnsemblMetazoa"/>
</dbReference>
<evidence type="ECO:0000256" key="12">
    <source>
        <dbReference type="ARBA" id="ARBA00023157"/>
    </source>
</evidence>
<feature type="domain" description="Ig-like" evidence="18">
    <location>
        <begin position="1546"/>
        <end position="1645"/>
    </location>
</feature>
<dbReference type="GO" id="GO:0098609">
    <property type="term" value="P:cell-cell adhesion"/>
    <property type="evidence" value="ECO:0007669"/>
    <property type="project" value="TreeGrafter"/>
</dbReference>
<keyword evidence="22" id="KW-1185">Reference proteome</keyword>
<dbReference type="GO" id="GO:0045202">
    <property type="term" value="C:synapse"/>
    <property type="evidence" value="ECO:0007669"/>
    <property type="project" value="UniProtKB-SubCell"/>
</dbReference>
<dbReference type="GO" id="GO:0031508">
    <property type="term" value="P:pericentric heterochromatin formation"/>
    <property type="evidence" value="ECO:0007669"/>
    <property type="project" value="EnsemblMetazoa"/>
</dbReference>
<dbReference type="InterPro" id="IPR027417">
    <property type="entry name" value="P-loop_NTPase"/>
</dbReference>
<dbReference type="InterPro" id="IPR013783">
    <property type="entry name" value="Ig-like_fold"/>
</dbReference>
<dbReference type="GO" id="GO:0007411">
    <property type="term" value="P:axon guidance"/>
    <property type="evidence" value="ECO:0007669"/>
    <property type="project" value="EnsemblMetazoa"/>
</dbReference>
<feature type="domain" description="Ig-like" evidence="18">
    <location>
        <begin position="1056"/>
        <end position="1148"/>
    </location>
</feature>
<keyword evidence="7" id="KW-0130">Cell adhesion</keyword>
<evidence type="ECO:0000256" key="1">
    <source>
        <dbReference type="ARBA" id="ARBA00004167"/>
    </source>
</evidence>
<dbReference type="GO" id="GO:0048513">
    <property type="term" value="P:animal organ development"/>
    <property type="evidence" value="ECO:0007669"/>
    <property type="project" value="UniProtKB-ARBA"/>
</dbReference>
<dbReference type="FunFam" id="2.60.40.10:FF:000093">
    <property type="entry name" value="Down syndrome cell adhesion molecule, isoform B"/>
    <property type="match status" value="1"/>
</dbReference>
<dbReference type="InterPro" id="IPR007110">
    <property type="entry name" value="Ig-like_dom"/>
</dbReference>
<evidence type="ECO:0000313" key="21">
    <source>
        <dbReference type="EMBL" id="EDV98887.1"/>
    </source>
</evidence>
<dbReference type="InterPro" id="IPR013098">
    <property type="entry name" value="Ig_I-set"/>
</dbReference>
<dbReference type="InterPro" id="IPR056754">
    <property type="entry name" value="DSCAM/DSCAML_C"/>
</dbReference>
<dbReference type="GO" id="GO:0015616">
    <property type="term" value="F:DNA translocase activity"/>
    <property type="evidence" value="ECO:0007669"/>
    <property type="project" value="EnsemblMetazoa"/>
</dbReference>
<dbReference type="GO" id="GO:0005524">
    <property type="term" value="F:ATP binding"/>
    <property type="evidence" value="ECO:0007669"/>
    <property type="project" value="InterPro"/>
</dbReference>
<dbReference type="Gene3D" id="3.40.1000.50">
    <property type="entry name" value="Repressor of RNA polymerase III transcription Maf1"/>
    <property type="match status" value="1"/>
</dbReference>
<dbReference type="InParanoid" id="B4JPQ7"/>
<dbReference type="SMART" id="SM00406">
    <property type="entry name" value="IGv"/>
    <property type="match status" value="2"/>
</dbReference>
<dbReference type="PANTHER" id="PTHR44170:SF6">
    <property type="entry name" value="CONTACTIN"/>
    <property type="match status" value="1"/>
</dbReference>
<dbReference type="SUPFAM" id="SSF49265">
    <property type="entry name" value="Fibronectin type III"/>
    <property type="match status" value="3"/>
</dbReference>
<dbReference type="GO" id="GO:0051276">
    <property type="term" value="P:chromosome organization"/>
    <property type="evidence" value="ECO:0007669"/>
    <property type="project" value="EnsemblMetazoa"/>
</dbReference>
<feature type="compositionally biased region" description="Acidic residues" evidence="16">
    <location>
        <begin position="247"/>
        <end position="256"/>
    </location>
</feature>
<dbReference type="InterPro" id="IPR003599">
    <property type="entry name" value="Ig_sub"/>
</dbReference>
<dbReference type="InterPro" id="IPR000330">
    <property type="entry name" value="SNF2_N"/>
</dbReference>
<dbReference type="SUPFAM" id="SSF48726">
    <property type="entry name" value="Immunoglobulin"/>
    <property type="match status" value="8"/>
</dbReference>
<organism evidence="22">
    <name type="scientific">Drosophila grimshawi</name>
    <name type="common">Hawaiian fruit fly</name>
    <name type="synonym">Idiomyia grimshawi</name>
    <dbReference type="NCBI Taxonomy" id="7222"/>
    <lineage>
        <taxon>Eukaryota</taxon>
        <taxon>Metazoa</taxon>
        <taxon>Ecdysozoa</taxon>
        <taxon>Arthropoda</taxon>
        <taxon>Hexapoda</taxon>
        <taxon>Insecta</taxon>
        <taxon>Pterygota</taxon>
        <taxon>Neoptera</taxon>
        <taxon>Endopterygota</taxon>
        <taxon>Diptera</taxon>
        <taxon>Brachycera</taxon>
        <taxon>Muscomorpha</taxon>
        <taxon>Ephydroidea</taxon>
        <taxon>Drosophilidae</taxon>
        <taxon>Drosophila</taxon>
        <taxon>Hawaiian Drosophila</taxon>
    </lineage>
</organism>
<dbReference type="Pfam" id="PF13927">
    <property type="entry name" value="Ig_3"/>
    <property type="match status" value="2"/>
</dbReference>
<dbReference type="eggNOG" id="KOG1015">
    <property type="taxonomic scope" value="Eukaryota"/>
</dbReference>
<keyword evidence="6" id="KW-0677">Repeat</keyword>
<feature type="domain" description="Ig-like" evidence="18">
    <location>
        <begin position="1650"/>
        <end position="1741"/>
    </location>
</feature>
<evidence type="ECO:0000256" key="11">
    <source>
        <dbReference type="ARBA" id="ARBA00023136"/>
    </source>
</evidence>
<feature type="domain" description="Fibronectin type-III" evidence="19">
    <location>
        <begin position="1864"/>
        <end position="1964"/>
    </location>
</feature>
<dbReference type="InterPro" id="IPR014001">
    <property type="entry name" value="Helicase_ATP-bd"/>
</dbReference>
<feature type="compositionally biased region" description="Gly residues" evidence="16">
    <location>
        <begin position="1453"/>
        <end position="1463"/>
    </location>
</feature>
<keyword evidence="5" id="KW-0732">Signal</keyword>
<dbReference type="GO" id="GO:0016020">
    <property type="term" value="C:membrane"/>
    <property type="evidence" value="ECO:0007669"/>
    <property type="project" value="UniProtKB-SubCell"/>
</dbReference>
<dbReference type="CDD" id="cd20956">
    <property type="entry name" value="IgI_4_Dscam"/>
    <property type="match status" value="1"/>
</dbReference>
<keyword evidence="9 17" id="KW-1133">Transmembrane helix</keyword>
<dbReference type="Pfam" id="PF00041">
    <property type="entry name" value="fn3"/>
    <property type="match status" value="5"/>
</dbReference>
<dbReference type="eggNOG" id="KOG3510">
    <property type="taxonomic scope" value="Eukaryota"/>
</dbReference>
<keyword evidence="13" id="KW-0393">Immunoglobulin domain</keyword>
<evidence type="ECO:0000256" key="14">
    <source>
        <dbReference type="ARBA" id="ARBA00034103"/>
    </source>
</evidence>
<evidence type="ECO:0000256" key="3">
    <source>
        <dbReference type="ARBA" id="ARBA00020829"/>
    </source>
</evidence>
<dbReference type="InterPro" id="IPR013106">
    <property type="entry name" value="Ig_V-set"/>
</dbReference>
<dbReference type="SMART" id="SM00487">
    <property type="entry name" value="DEXDc"/>
    <property type="match status" value="1"/>
</dbReference>
<keyword evidence="12" id="KW-1015">Disulfide bond</keyword>
<dbReference type="PhylomeDB" id="B4JPQ7"/>
<evidence type="ECO:0000259" key="18">
    <source>
        <dbReference type="PROSITE" id="PS50835"/>
    </source>
</evidence>
<dbReference type="SMART" id="SM00408">
    <property type="entry name" value="IGc2"/>
    <property type="match status" value="8"/>
</dbReference>
<feature type="domain" description="Ig-like" evidence="18">
    <location>
        <begin position="2155"/>
        <end position="2254"/>
    </location>
</feature>
<evidence type="ECO:0000256" key="2">
    <source>
        <dbReference type="ARBA" id="ARBA00006231"/>
    </source>
</evidence>
<dbReference type="GO" id="GO:0016480">
    <property type="term" value="P:negative regulation of transcription by RNA polymerase III"/>
    <property type="evidence" value="ECO:0007669"/>
    <property type="project" value="InterPro"/>
</dbReference>
<feature type="region of interest" description="Disordered" evidence="16">
    <location>
        <begin position="290"/>
        <end position="317"/>
    </location>
</feature>
<dbReference type="GO" id="GO:0046328">
    <property type="term" value="P:regulation of JNK cascade"/>
    <property type="evidence" value="ECO:0007669"/>
    <property type="project" value="EnsemblMetazoa"/>
</dbReference>
<dbReference type="PROSITE" id="PS50835">
    <property type="entry name" value="IG_LIKE"/>
    <property type="match status" value="9"/>
</dbReference>
<feature type="compositionally biased region" description="Low complexity" evidence="16">
    <location>
        <begin position="2757"/>
        <end position="2780"/>
    </location>
</feature>
<dbReference type="InterPro" id="IPR003598">
    <property type="entry name" value="Ig_sub2"/>
</dbReference>
<keyword evidence="4 17" id="KW-0812">Transmembrane</keyword>
<dbReference type="FunFam" id="2.60.40.10:FF:000104">
    <property type="entry name" value="Down syndrome cell adhesion molecule b"/>
    <property type="match status" value="1"/>
</dbReference>
<evidence type="ECO:0000256" key="6">
    <source>
        <dbReference type="ARBA" id="ARBA00022737"/>
    </source>
</evidence>
<feature type="coiled-coil region" evidence="15">
    <location>
        <begin position="369"/>
        <end position="396"/>
    </location>
</feature>
<keyword evidence="10" id="KW-0770">Synapse</keyword>
<evidence type="ECO:0000256" key="8">
    <source>
        <dbReference type="ARBA" id="ARBA00022902"/>
    </source>
</evidence>
<feature type="compositionally biased region" description="Polar residues" evidence="16">
    <location>
        <begin position="290"/>
        <end position="309"/>
    </location>
</feature>
<dbReference type="PANTHER" id="PTHR44170">
    <property type="entry name" value="PROTEIN SIDEKICK"/>
    <property type="match status" value="1"/>
</dbReference>
<dbReference type="GO" id="GO:0016887">
    <property type="term" value="F:ATP hydrolysis activity"/>
    <property type="evidence" value="ECO:0007669"/>
    <property type="project" value="EnsemblMetazoa"/>
</dbReference>
<feature type="domain" description="Ig-like" evidence="18">
    <location>
        <begin position="1379"/>
        <end position="1541"/>
    </location>
</feature>
<evidence type="ECO:0000256" key="5">
    <source>
        <dbReference type="ARBA" id="ARBA00022729"/>
    </source>
</evidence>
<dbReference type="Pfam" id="PF00176">
    <property type="entry name" value="SNF2-rel_dom"/>
    <property type="match status" value="2"/>
</dbReference>
<keyword evidence="15" id="KW-0175">Coiled coil</keyword>
<dbReference type="Pfam" id="PF07679">
    <property type="entry name" value="I-set"/>
    <property type="match status" value="5"/>
</dbReference>
<name>B4JPQ7_DROGR</name>
<dbReference type="GO" id="GO:0042585">
    <property type="term" value="C:germinal vesicle"/>
    <property type="evidence" value="ECO:0007669"/>
    <property type="project" value="EnsemblMetazoa"/>
</dbReference>
<dbReference type="FunFam" id="3.40.1000.50:FF:000003">
    <property type="entry name" value="Repressor of RNA polymerase III transcription MAF1"/>
    <property type="match status" value="1"/>
</dbReference>
<evidence type="ECO:0000259" key="20">
    <source>
        <dbReference type="PROSITE" id="PS51192"/>
    </source>
</evidence>
<evidence type="ECO:0000256" key="10">
    <source>
        <dbReference type="ARBA" id="ARBA00023018"/>
    </source>
</evidence>
<feature type="domain" description="Ig-like" evidence="18">
    <location>
        <begin position="849"/>
        <end position="944"/>
    </location>
</feature>
<dbReference type="GO" id="GO:0008347">
    <property type="term" value="P:glial cell migration"/>
    <property type="evidence" value="ECO:0007669"/>
    <property type="project" value="EnsemblMetazoa"/>
</dbReference>
<dbReference type="Proteomes" id="UP000001070">
    <property type="component" value="Unassembled WGS sequence"/>
</dbReference>
<dbReference type="InterPro" id="IPR038718">
    <property type="entry name" value="SNF2-like_sf"/>
</dbReference>
<evidence type="ECO:0000259" key="19">
    <source>
        <dbReference type="PROSITE" id="PS50853"/>
    </source>
</evidence>
<feature type="compositionally biased region" description="Low complexity" evidence="16">
    <location>
        <begin position="1464"/>
        <end position="1477"/>
    </location>
</feature>
<feature type="domain" description="Fibronectin type-III" evidence="19">
    <location>
        <begin position="2352"/>
        <end position="2444"/>
    </location>
</feature>
<dbReference type="OMA" id="CIARNKH"/>
<feature type="region of interest" description="Disordered" evidence="16">
    <location>
        <begin position="241"/>
        <end position="266"/>
    </location>
</feature>
<dbReference type="Pfam" id="PF09174">
    <property type="entry name" value="Maf1"/>
    <property type="match status" value="1"/>
</dbReference>
<evidence type="ECO:0000256" key="17">
    <source>
        <dbReference type="SAM" id="Phobius"/>
    </source>
</evidence>
<dbReference type="eggNOG" id="KOG3104">
    <property type="taxonomic scope" value="Eukaryota"/>
</dbReference>
<dbReference type="InterPro" id="IPR003961">
    <property type="entry name" value="FN3_dom"/>
</dbReference>
<dbReference type="InterPro" id="IPR036116">
    <property type="entry name" value="FN3_sf"/>
</dbReference>
<dbReference type="Gene3D" id="2.60.40.10">
    <property type="entry name" value="Immunoglobulins"/>
    <property type="match status" value="15"/>
</dbReference>
<reference evidence="21 22" key="1">
    <citation type="journal article" date="2007" name="Nature">
        <title>Evolution of genes and genomes on the Drosophila phylogeny.</title>
        <authorList>
            <consortium name="Drosophila 12 Genomes Consortium"/>
            <person name="Clark A.G."/>
            <person name="Eisen M.B."/>
            <person name="Smith D.R."/>
            <person name="Bergman C.M."/>
            <person name="Oliver B."/>
            <person name="Markow T.A."/>
            <person name="Kaufman T.C."/>
            <person name="Kellis M."/>
            <person name="Gelbart W."/>
            <person name="Iyer V.N."/>
            <person name="Pollard D.A."/>
            <person name="Sackton T.B."/>
            <person name="Larracuente A.M."/>
            <person name="Singh N.D."/>
            <person name="Abad J.P."/>
            <person name="Abt D.N."/>
            <person name="Adryan B."/>
            <person name="Aguade M."/>
            <person name="Akashi H."/>
            <person name="Anderson W.W."/>
            <person name="Aquadro C.F."/>
            <person name="Ardell D.H."/>
            <person name="Arguello R."/>
            <person name="Artieri C.G."/>
            <person name="Barbash D.A."/>
            <person name="Barker D."/>
            <person name="Barsanti P."/>
            <person name="Batterham P."/>
            <person name="Batzoglou S."/>
            <person name="Begun D."/>
            <person name="Bhutkar A."/>
            <person name="Blanco E."/>
            <person name="Bosak S.A."/>
            <person name="Bradley R.K."/>
            <person name="Brand A.D."/>
            <person name="Brent M.R."/>
            <person name="Brooks A.N."/>
            <person name="Brown R.H."/>
            <person name="Butlin R.K."/>
            <person name="Caggese C."/>
            <person name="Calvi B.R."/>
            <person name="Bernardo de Carvalho A."/>
            <person name="Caspi A."/>
            <person name="Castrezana S."/>
            <person name="Celniker S.E."/>
            <person name="Chang J.L."/>
            <person name="Chapple C."/>
            <person name="Chatterji S."/>
            <person name="Chinwalla A."/>
            <person name="Civetta A."/>
            <person name="Clifton S.W."/>
            <person name="Comeron J.M."/>
            <person name="Costello J.C."/>
            <person name="Coyne J.A."/>
            <person name="Daub J."/>
            <person name="David R.G."/>
            <person name="Delcher A.L."/>
            <person name="Delehaunty K."/>
            <person name="Do C.B."/>
            <person name="Ebling H."/>
            <person name="Edwards K."/>
            <person name="Eickbush T."/>
            <person name="Evans J.D."/>
            <person name="Filipski A."/>
            <person name="Findeiss S."/>
            <person name="Freyhult E."/>
            <person name="Fulton L."/>
            <person name="Fulton R."/>
            <person name="Garcia A.C."/>
            <person name="Gardiner A."/>
            <person name="Garfield D.A."/>
            <person name="Garvin B.E."/>
            <person name="Gibson G."/>
            <person name="Gilbert D."/>
            <person name="Gnerre S."/>
            <person name="Godfrey J."/>
            <person name="Good R."/>
            <person name="Gotea V."/>
            <person name="Gravely B."/>
            <person name="Greenberg A.J."/>
            <person name="Griffiths-Jones S."/>
            <person name="Gross S."/>
            <person name="Guigo R."/>
            <person name="Gustafson E.A."/>
            <person name="Haerty W."/>
            <person name="Hahn M.W."/>
            <person name="Halligan D.L."/>
            <person name="Halpern A.L."/>
            <person name="Halter G.M."/>
            <person name="Han M.V."/>
            <person name="Heger A."/>
            <person name="Hillier L."/>
            <person name="Hinrichs A.S."/>
            <person name="Holmes I."/>
            <person name="Hoskins R.A."/>
            <person name="Hubisz M.J."/>
            <person name="Hultmark D."/>
            <person name="Huntley M.A."/>
            <person name="Jaffe D.B."/>
            <person name="Jagadeeshan S."/>
            <person name="Jeck W.R."/>
            <person name="Johnson J."/>
            <person name="Jones C.D."/>
            <person name="Jordan W.C."/>
            <person name="Karpen G.H."/>
            <person name="Kataoka E."/>
            <person name="Keightley P.D."/>
            <person name="Kheradpour P."/>
            <person name="Kirkness E.F."/>
            <person name="Koerich L.B."/>
            <person name="Kristiansen K."/>
            <person name="Kudrna D."/>
            <person name="Kulathinal R.J."/>
            <person name="Kumar S."/>
            <person name="Kwok R."/>
            <person name="Lander E."/>
            <person name="Langley C.H."/>
            <person name="Lapoint R."/>
            <person name="Lazzaro B.P."/>
            <person name="Lee S.J."/>
            <person name="Levesque L."/>
            <person name="Li R."/>
            <person name="Lin C.F."/>
            <person name="Lin M.F."/>
            <person name="Lindblad-Toh K."/>
            <person name="Llopart A."/>
            <person name="Long M."/>
            <person name="Low L."/>
            <person name="Lozovsky E."/>
            <person name="Lu J."/>
            <person name="Luo M."/>
            <person name="Machado C.A."/>
            <person name="Makalowski W."/>
            <person name="Marzo M."/>
            <person name="Matsuda M."/>
            <person name="Matzkin L."/>
            <person name="McAllister B."/>
            <person name="McBride C.S."/>
            <person name="McKernan B."/>
            <person name="McKernan K."/>
            <person name="Mendez-Lago M."/>
            <person name="Minx P."/>
            <person name="Mollenhauer M.U."/>
            <person name="Montooth K."/>
            <person name="Mount S.M."/>
            <person name="Mu X."/>
            <person name="Myers E."/>
            <person name="Negre B."/>
            <person name="Newfeld S."/>
            <person name="Nielsen R."/>
            <person name="Noor M.A."/>
            <person name="O'Grady P."/>
            <person name="Pachter L."/>
            <person name="Papaceit M."/>
            <person name="Parisi M.J."/>
            <person name="Parisi M."/>
            <person name="Parts L."/>
            <person name="Pedersen J.S."/>
            <person name="Pesole G."/>
            <person name="Phillippy A.M."/>
            <person name="Ponting C.P."/>
            <person name="Pop M."/>
            <person name="Porcelli D."/>
            <person name="Powell J.R."/>
            <person name="Prohaska S."/>
            <person name="Pruitt K."/>
            <person name="Puig M."/>
            <person name="Quesneville H."/>
            <person name="Ram K.R."/>
            <person name="Rand D."/>
            <person name="Rasmussen M.D."/>
            <person name="Reed L.K."/>
            <person name="Reenan R."/>
            <person name="Reily A."/>
            <person name="Remington K.A."/>
            <person name="Rieger T.T."/>
            <person name="Ritchie M.G."/>
            <person name="Robin C."/>
            <person name="Rogers Y.H."/>
            <person name="Rohde C."/>
            <person name="Rozas J."/>
            <person name="Rubenfield M.J."/>
            <person name="Ruiz A."/>
            <person name="Russo S."/>
            <person name="Salzberg S.L."/>
            <person name="Sanchez-Gracia A."/>
            <person name="Saranga D.J."/>
            <person name="Sato H."/>
            <person name="Schaeffer S.W."/>
            <person name="Schatz M.C."/>
            <person name="Schlenke T."/>
            <person name="Schwartz R."/>
            <person name="Segarra C."/>
            <person name="Singh R.S."/>
            <person name="Sirot L."/>
            <person name="Sirota M."/>
            <person name="Sisneros N.B."/>
            <person name="Smith C.D."/>
            <person name="Smith T.F."/>
            <person name="Spieth J."/>
            <person name="Stage D.E."/>
            <person name="Stark A."/>
            <person name="Stephan W."/>
            <person name="Strausberg R.L."/>
            <person name="Strempel S."/>
            <person name="Sturgill D."/>
            <person name="Sutton G."/>
            <person name="Sutton G.G."/>
            <person name="Tao W."/>
            <person name="Teichmann S."/>
            <person name="Tobari Y.N."/>
            <person name="Tomimura Y."/>
            <person name="Tsolas J.M."/>
            <person name="Valente V.L."/>
            <person name="Venter E."/>
            <person name="Venter J.C."/>
            <person name="Vicario S."/>
            <person name="Vieira F.G."/>
            <person name="Vilella A.J."/>
            <person name="Villasante A."/>
            <person name="Walenz B."/>
            <person name="Wang J."/>
            <person name="Wasserman M."/>
            <person name="Watts T."/>
            <person name="Wilson D."/>
            <person name="Wilson R.K."/>
            <person name="Wing R.A."/>
            <person name="Wolfner M.F."/>
            <person name="Wong A."/>
            <person name="Wong G.K."/>
            <person name="Wu C.I."/>
            <person name="Wu G."/>
            <person name="Yamamoto D."/>
            <person name="Yang H.P."/>
            <person name="Yang S.P."/>
            <person name="Yorke J.A."/>
            <person name="Yoshida K."/>
            <person name="Zdobnov E."/>
            <person name="Zhang P."/>
            <person name="Zhang Y."/>
            <person name="Zimin A.V."/>
            <person name="Baldwin J."/>
            <person name="Abdouelleil A."/>
            <person name="Abdulkadir J."/>
            <person name="Abebe A."/>
            <person name="Abera B."/>
            <person name="Abreu J."/>
            <person name="Acer S.C."/>
            <person name="Aftuck L."/>
            <person name="Alexander A."/>
            <person name="An P."/>
            <person name="Anderson E."/>
            <person name="Anderson S."/>
            <person name="Arachi H."/>
            <person name="Azer M."/>
            <person name="Bachantsang P."/>
            <person name="Barry A."/>
            <person name="Bayul T."/>
            <person name="Berlin A."/>
            <person name="Bessette D."/>
            <person name="Bloom T."/>
            <person name="Blye J."/>
            <person name="Boguslavskiy L."/>
            <person name="Bonnet C."/>
            <person name="Boukhgalter B."/>
            <person name="Bourzgui I."/>
            <person name="Brown A."/>
            <person name="Cahill P."/>
            <person name="Channer S."/>
            <person name="Cheshatsang Y."/>
            <person name="Chuda L."/>
            <person name="Citroen M."/>
            <person name="Collymore A."/>
            <person name="Cooke P."/>
            <person name="Costello M."/>
            <person name="D'Aco K."/>
            <person name="Daza R."/>
            <person name="De Haan G."/>
            <person name="DeGray S."/>
            <person name="DeMaso C."/>
            <person name="Dhargay N."/>
            <person name="Dooley K."/>
            <person name="Dooley E."/>
            <person name="Doricent M."/>
            <person name="Dorje P."/>
            <person name="Dorjee K."/>
            <person name="Dupes A."/>
            <person name="Elong R."/>
            <person name="Falk J."/>
            <person name="Farina A."/>
            <person name="Faro S."/>
            <person name="Ferguson D."/>
            <person name="Fisher S."/>
            <person name="Foley C.D."/>
            <person name="Franke A."/>
            <person name="Friedrich D."/>
            <person name="Gadbois L."/>
            <person name="Gearin G."/>
            <person name="Gearin C.R."/>
            <person name="Giannoukos G."/>
            <person name="Goode T."/>
            <person name="Graham J."/>
            <person name="Grandbois E."/>
            <person name="Grewal S."/>
            <person name="Gyaltsen K."/>
            <person name="Hafez N."/>
            <person name="Hagos B."/>
            <person name="Hall J."/>
            <person name="Henson C."/>
            <person name="Hollinger A."/>
            <person name="Honan T."/>
            <person name="Huard M.D."/>
            <person name="Hughes L."/>
            <person name="Hurhula B."/>
            <person name="Husby M.E."/>
            <person name="Kamat A."/>
            <person name="Kanga B."/>
            <person name="Kashin S."/>
            <person name="Khazanovich D."/>
            <person name="Kisner P."/>
            <person name="Lance K."/>
            <person name="Lara M."/>
            <person name="Lee W."/>
            <person name="Lennon N."/>
            <person name="Letendre F."/>
            <person name="LeVine R."/>
            <person name="Lipovsky A."/>
            <person name="Liu X."/>
            <person name="Liu J."/>
            <person name="Liu S."/>
            <person name="Lokyitsang T."/>
            <person name="Lokyitsang Y."/>
            <person name="Lubonja R."/>
            <person name="Lui A."/>
            <person name="MacDonald P."/>
            <person name="Magnisalis V."/>
            <person name="Maru K."/>
            <person name="Matthews C."/>
            <person name="McCusker W."/>
            <person name="McDonough S."/>
            <person name="Mehta T."/>
            <person name="Meldrim J."/>
            <person name="Meneus L."/>
            <person name="Mihai O."/>
            <person name="Mihalev A."/>
            <person name="Mihova T."/>
            <person name="Mittelman R."/>
            <person name="Mlenga V."/>
            <person name="Montmayeur A."/>
            <person name="Mulrain L."/>
            <person name="Navidi A."/>
            <person name="Naylor J."/>
            <person name="Negash T."/>
            <person name="Nguyen T."/>
            <person name="Nguyen N."/>
            <person name="Nicol R."/>
            <person name="Norbu C."/>
            <person name="Norbu N."/>
            <person name="Novod N."/>
            <person name="O'Neill B."/>
            <person name="Osman S."/>
            <person name="Markiewicz E."/>
            <person name="Oyono O.L."/>
            <person name="Patti C."/>
            <person name="Phunkhang P."/>
            <person name="Pierre F."/>
            <person name="Priest M."/>
            <person name="Raghuraman S."/>
            <person name="Rege F."/>
            <person name="Reyes R."/>
            <person name="Rise C."/>
            <person name="Rogov P."/>
            <person name="Ross K."/>
            <person name="Ryan E."/>
            <person name="Settipalli S."/>
            <person name="Shea T."/>
            <person name="Sherpa N."/>
            <person name="Shi L."/>
            <person name="Shih D."/>
            <person name="Sparrow T."/>
            <person name="Spaulding J."/>
            <person name="Stalker J."/>
            <person name="Stange-Thomann N."/>
            <person name="Stavropoulos S."/>
            <person name="Stone C."/>
            <person name="Strader C."/>
            <person name="Tesfaye S."/>
            <person name="Thomson T."/>
            <person name="Thoulutsang Y."/>
            <person name="Thoulutsang D."/>
            <person name="Topham K."/>
            <person name="Topping I."/>
            <person name="Tsamla T."/>
            <person name="Vassiliev H."/>
            <person name="Vo A."/>
            <person name="Wangchuk T."/>
            <person name="Wangdi T."/>
            <person name="Weiand M."/>
            <person name="Wilkinson J."/>
            <person name="Wilson A."/>
            <person name="Yadav S."/>
            <person name="Young G."/>
            <person name="Yu Q."/>
            <person name="Zembek L."/>
            <person name="Zhong D."/>
            <person name="Zimmer A."/>
            <person name="Zwirko Z."/>
            <person name="Jaffe D.B."/>
            <person name="Alvarez P."/>
            <person name="Brockman W."/>
            <person name="Butler J."/>
            <person name="Chin C."/>
            <person name="Gnerre S."/>
            <person name="Grabherr M."/>
            <person name="Kleber M."/>
            <person name="Mauceli E."/>
            <person name="MacCallum I."/>
        </authorList>
    </citation>
    <scope>NUCLEOTIDE SEQUENCE [LARGE SCALE GENOMIC DNA]</scope>
    <source>
        <strain evidence="22">Tucson 15287-2541.00</strain>
    </source>
</reference>
<keyword evidence="8" id="KW-0524">Neurogenesis</keyword>
<sequence>MKLLESSRFEAINNAISIQTGGITIFGRIESYSCKMVAAEKVLYKRFTAETHGHDLQALSPPQTLSDLSPNFHRNNSQSGDEGVILCDTISRKTLFYLIATLNASFEPDYDFSDAKSHEFSKEPSLPWVMNSVHSNLSALAGDQYQVLRQPLWSAVDDEVNLSECDIYSYNPDLSSDPFGEPGCLWSFNYFFYNKKLKRIVFFTSRAVKLTNLNGLKKRHQANRRALPKDKNKLKTLIMKNTNAPNELDEDLEMSDTDNSFKESDDEVITENQYLSRFNEQIKMQLLNESNSDSGLSDQSDYNHSNKSSSTDDENKRDVVDKFLEAFKCEPEEPLKDDGINEAKEIKFEAEIKESDSLDVSDELWNDNFIQKKRSKKSLEKLMAEAEKRNQHDEIVLSSESDYSDAEPGPVEEKTRFIKPMLRMDQLANETRAAQKSESERIRRLDRKHSVLSKAIKNIGGNGNKTSNRSELILDYLEKTKTFVKVDEDIVKQLKPHQIDGVKFMYDSCYGGIDHAKKNTGSGCILAHCMGLGKTLQLIALLHTVISYKELNTAKVLVLCPKSTVMNWADELQRWLGPLKSADLVVCDEGHIIKNSKSAISMAVARIITPKRIILTGTPIQNNLKEYYSMVNFIKPLYLGTEKEFANLYANPIKNGQHKDSSKKDITVMKQRSYVLHKKLSKFVQRKEAELLKTFLPQKFEYVLFIPMTAVQIWTHPKVLEDAWKNANMGTMEEKVYSRSVTKQAMSFRVVDEQQIDRHYNMAELAELYTLTYPKQCERTMPLLPKDTILAHLLRQSELVYKYHEHDSLLENKVEQELSEQEKTDAWDTYERELQMNLEISNYFDTQGPSFSLEPPSRIEFMNTAGNTANCIAHGNPVPNVQWLDKENNPITSISKVRHILANGSLHFPPFSAEEFRQDVHWSIYRCVASNIVGTIISRDVVVKAVVYQHYEPEVQNPGGFIGSNVLIKCNIPSFVKEYVTVTSWLQEPNFNIYPSLEGDGKNHMLPTGELLLYNITRNDSQKIYRCRTHHKLTQDSIVSSNAGKIQLTEMRELVPPIMNDKTVSVMARVGDPLVLACVAYANPKPTYKWRTTRSNIEESIQHMLATGRAKIKDGTLIISAVAKADNGIFYCTVTNSEGSETLEVDLAVSSPLTASVQPRIQTVNLGHTADLICSTSGFPKQQISWFKDGKPLRSGARVRLLSKEHMRITSIIKEDKGMYQCVIKNDVESSQSSAELRLGEVAPQLLYKFIEQTMQPGPSVSLKCSASGNPTPKIVWLLDGFPLPNNDRLMIGQYVTTFGDVISHVNISAVKSEDGGDYECKAISRAGEVANSARLNIYGMPYIRHMPKISAVAGKVFSLKCPIAGYPIESVYIEKVPPKITPFSFARDLNVGDRTSIQCVIGTGDLPLSFTWLKDGKALPMAAGSVADSGVSGGLKGTGGVAVLGSGTGSGISSGSGSGSGSGLSQYSSSMSPSASAIEHIAPNDNGRSGGESSGQVTIRQNDDFTSALSITSVTRDQSGTYTCRVQNDAATVTHSAQLKVNVPPRWILKPTDQDAILGNPVMVSCKADGFPIPTIQWKQSIGDSGDYRDLSYDIGNGNSHSSIVANSNGSLIISKVSREHEGSYLCQASNGIGAGLSTLIKLTVHVGPSVTVAKKQLSIRRGERITLRCEANGDQPLDISWRSKASRIDPSYDIRYHIKNSPLARGVSSELTILQTVLTDRGEYTCIANNAYGRDRSVIIVQVQEPPNFPVNLHVRDLGSRSVTLAWSPNDQDSIILGGGGGNNRDAQPISNYILQYKKAGDVWHEHNNQKLLPGDRTTAQLGSLRPAQVYHIRLFAENHLGTSAPSDVLFVQTDSEVPSAPPQEVTAEPLGPQQLLITWRAPVRDSWNGELLGYTISYQRQGTPDSGKNHTKVGSLISEGINDFRLTGLVKYTQYGITVSAFNIKGDGPPSDVALGHTLEDAPSAAPRSVSCIALTAQNIQISWQSPPKELSHGIIQGYKLLYEPGFLESEYSVRETKITSALSTVLHGLQPFTNYSVQVLAFTRAGEGVTSPAVSCVTEEAVPDAPELVKSAVNTESSVVISWLAPRRPNGLITKYNVYIRVLEKGQELKIMKEMLPAHNRHFEARDLNFRETYEAWVTASTRVGQGPSTPVIKLVPSTSIPAAIVSFSQTLSVTWRSDIKLPCLYVGNPKSNAEWKILNTRSKQQYQLEVSNDNTLSLRNIQRSHEGNYSCVVKNSAGSDHIVYQLYVQVPPSAHVSVNSVHKNSVSIQWRVDDIGRAPIRGFTLTYRRESAEWDEIQIDRRITSYMLENLQCGTKYQLTMNTFNKIGTSATSAIASAQTKGNKPFAPQKQSFIRANTTSVVLDLSSWQDGGCPILHFSIEFKHYKSSSDWIIVSNKIETHSRYNIGDLEPGTAYNLRVTANNNAGSTTKEFYFETQHLMGFTGSSDSEEIPDDQAMFTDAHFIAVIITSIFGTILALLGAFICFKNCPRTLFSRNVDSLRPQIGVVDGKDIQSREHFYGTVRKSCQQSPPESVAGLERIPEYSEDIYPYATFHLPEHENQSGNIPLSYTGNPSKYESRGCEDENTLCSSGAKGKRIMATSVGGINANVKLSSVIVASSDESNHLNTEKRLKRRSKIIKSESEEYDSLNSDSEISGERIRDDNRSILETTTYIDDEGLTAHGRKIRNDGGIGKDRSSVFSRPQLHSNILDIVPIDYRLIESSAKQQRKSANSCDSQRKVGTIKSVKGPAQCSDVSRSVSSRQRFKSTDSNTNSSSLNRDCGENKGISRPIAQPGSYIEKLKPQDRDKLGCSSSITCYNQSYGDTNGELLMNSGGDQREFISHHRHIYSIESLDLLEVSKDADRSFEYHAMEILSNTETLAMGATMSDHKYQMENSSAENSILHKNPKIEQLDYILTEKHVSPPSAFTDRVSQI</sequence>
<evidence type="ECO:0000256" key="15">
    <source>
        <dbReference type="SAM" id="Coils"/>
    </source>
</evidence>
<accession>B4JPQ7</accession>
<feature type="domain" description="Fibronectin type-III" evidence="19">
    <location>
        <begin position="2069"/>
        <end position="2167"/>
    </location>
</feature>
<comment type="subcellular location">
    <subcellularLocation>
        <location evidence="1">Membrane</location>
        <topology evidence="1">Single-pass membrane protein</topology>
    </subcellularLocation>
    <subcellularLocation>
        <location evidence="14">Synapse</location>
    </subcellularLocation>
</comment>
<protein>
    <recommendedName>
        <fullName evidence="3">Repressor of RNA polymerase III transcription MAF1 homolog</fullName>
    </recommendedName>
</protein>
<dbReference type="CDD" id="cd00063">
    <property type="entry name" value="FN3"/>
    <property type="match status" value="6"/>
</dbReference>
<feature type="domain" description="Ig-like" evidence="18">
    <location>
        <begin position="1152"/>
        <end position="1238"/>
    </location>
</feature>
<dbReference type="SUPFAM" id="SSF52540">
    <property type="entry name" value="P-loop containing nucleoside triphosphate hydrolases"/>
    <property type="match status" value="1"/>
</dbReference>
<dbReference type="PROSITE" id="PS51192">
    <property type="entry name" value="HELICASE_ATP_BIND_1"/>
    <property type="match status" value="1"/>
</dbReference>
<dbReference type="InterPro" id="IPR015257">
    <property type="entry name" value="Maf1"/>
</dbReference>
<evidence type="ECO:0000256" key="4">
    <source>
        <dbReference type="ARBA" id="ARBA00022692"/>
    </source>
</evidence>
<dbReference type="GO" id="GO:0140658">
    <property type="term" value="F:ATP-dependent chromatin remodeler activity"/>
    <property type="evidence" value="ECO:0007669"/>
    <property type="project" value="EnsemblMetazoa"/>
</dbReference>
<dbReference type="PROSITE" id="PS50853">
    <property type="entry name" value="FN3"/>
    <property type="match status" value="6"/>
</dbReference>
<feature type="domain" description="Fibronectin type-III" evidence="19">
    <location>
        <begin position="2256"/>
        <end position="2348"/>
    </location>
</feature>
<feature type="transmembrane region" description="Helical" evidence="17">
    <location>
        <begin position="2468"/>
        <end position="2490"/>
    </location>
</feature>
<dbReference type="EMBL" id="CH916372">
    <property type="protein sequence ID" value="EDV98887.1"/>
    <property type="molecule type" value="Genomic_DNA"/>
</dbReference>
<dbReference type="FunFam" id="2.60.40.10:FF:000017">
    <property type="entry name" value="Down syndrome cell adhesion molecule b"/>
    <property type="match status" value="1"/>
</dbReference>
<feature type="region of interest" description="Disordered" evidence="16">
    <location>
        <begin position="2730"/>
        <end position="2799"/>
    </location>
</feature>